<name>T0L0B1_9BACT</name>
<feature type="domain" description="Glycosyl transferase family 1" evidence="1">
    <location>
        <begin position="248"/>
        <end position="383"/>
    </location>
</feature>
<dbReference type="RefSeq" id="WP_021287960.1">
    <property type="nucleotide sequence ID" value="NZ_AUPZ01000010.1"/>
</dbReference>
<dbReference type="STRING" id="1172190.M947_08550"/>
<dbReference type="Gene3D" id="3.40.50.2000">
    <property type="entry name" value="Glycogen Phosphorylase B"/>
    <property type="match status" value="2"/>
</dbReference>
<evidence type="ECO:0000259" key="1">
    <source>
        <dbReference type="Pfam" id="PF00534"/>
    </source>
</evidence>
<proteinExistence type="predicted"/>
<dbReference type="SUPFAM" id="SSF53756">
    <property type="entry name" value="UDP-Glycosyltransferase/glycogen phosphorylase"/>
    <property type="match status" value="1"/>
</dbReference>
<dbReference type="Gene3D" id="3.40.50.720">
    <property type="entry name" value="NAD(P)-binding Rossmann-like Domain"/>
    <property type="match status" value="1"/>
</dbReference>
<dbReference type="PATRIC" id="fig|1172190.3.peg.1646"/>
<dbReference type="AlphaFoldDB" id="T0L0B1"/>
<accession>T0L0B1</accession>
<dbReference type="EMBL" id="AUPZ01000010">
    <property type="protein sequence ID" value="EQB39193.1"/>
    <property type="molecule type" value="Genomic_DNA"/>
</dbReference>
<dbReference type="eggNOG" id="COG0438">
    <property type="taxonomic scope" value="Bacteria"/>
</dbReference>
<dbReference type="Proteomes" id="UP000015520">
    <property type="component" value="Unassembled WGS sequence"/>
</dbReference>
<sequence length="537" mass="61044">MKILIVNTFEIEGGAARAANRLHHSLIELGLDSTLIVQAKTTTDSTVISLLTKQEALNIRKSVYKELIDYPNKSKTLFSVSNIDSTKLVNKINSLNPDIVHFHWVAMGMIRIEDIPKIKSHIIWNCHDMMALTGGCHYDEWCDRYKQSCGKCKVLNSHTENDLSRDIFNRKSFAYKNTQSINFVGTSKWIVECLKQSALTKNNSIFHIPSGADGRIFKPLNKIECREMFKIPVDKKVILFGAMNPLGDPRKGAKELLEALKLLKIENTIFVIAGCHEQINTYELELPIYYIPEVSDEVSLSLVYNTADIMIVPSLQENLANTVVESLLCGIPVVAFDVDGNKDMITHKKNGYLVEPFKKGDLILGIEWILHNKLYDDLSLNARTSALAKFDLRVLAKQYYNLYKEVVKKKYMPQALESYSTLVQPSCNYLEYYNSPSFYEVLFNIKKDNFKCVIYGAGTVSQTVYAVIPNNIIAYVDLSNNEKYSSSSEEKIFHPSSLKDISYDKIIISVLGREKAIVQYLVEKLNVSRHKIIIFDL</sequence>
<dbReference type="GO" id="GO:0016757">
    <property type="term" value="F:glycosyltransferase activity"/>
    <property type="evidence" value="ECO:0007669"/>
    <property type="project" value="InterPro"/>
</dbReference>
<dbReference type="Pfam" id="PF00534">
    <property type="entry name" value="Glycos_transf_1"/>
    <property type="match status" value="1"/>
</dbReference>
<evidence type="ECO:0000313" key="2">
    <source>
        <dbReference type="EMBL" id="EQB39193.1"/>
    </source>
</evidence>
<dbReference type="InterPro" id="IPR001296">
    <property type="entry name" value="Glyco_trans_1"/>
</dbReference>
<organism evidence="2 3">
    <name type="scientific">Sulfurimonas hongkongensis</name>
    <dbReference type="NCBI Taxonomy" id="1172190"/>
    <lineage>
        <taxon>Bacteria</taxon>
        <taxon>Pseudomonadati</taxon>
        <taxon>Campylobacterota</taxon>
        <taxon>Epsilonproteobacteria</taxon>
        <taxon>Campylobacterales</taxon>
        <taxon>Sulfurimonadaceae</taxon>
        <taxon>Sulfurimonas</taxon>
    </lineage>
</organism>
<dbReference type="PANTHER" id="PTHR12526">
    <property type="entry name" value="GLYCOSYLTRANSFERASE"/>
    <property type="match status" value="1"/>
</dbReference>
<evidence type="ECO:0000313" key="3">
    <source>
        <dbReference type="Proteomes" id="UP000015520"/>
    </source>
</evidence>
<dbReference type="PANTHER" id="PTHR12526:SF637">
    <property type="entry name" value="GLYCOSYLTRANSFERASE EPSF-RELATED"/>
    <property type="match status" value="1"/>
</dbReference>
<dbReference type="OrthoDB" id="9790710at2"/>
<gene>
    <name evidence="2" type="ORF">M947_08550</name>
</gene>
<protein>
    <recommendedName>
        <fullName evidence="1">Glycosyl transferase family 1 domain-containing protein</fullName>
    </recommendedName>
</protein>
<reference evidence="2 3" key="1">
    <citation type="submission" date="2013-07" db="EMBL/GenBank/DDBJ databases">
        <title>Sulfurimonas hongkongensis AST-10 Genome Sequencing.</title>
        <authorList>
            <person name="Cai L."/>
            <person name="Zhang T."/>
        </authorList>
    </citation>
    <scope>NUCLEOTIDE SEQUENCE [LARGE SCALE GENOMIC DNA]</scope>
    <source>
        <strain evidence="2 3">AST-10</strain>
    </source>
</reference>
<keyword evidence="3" id="KW-1185">Reference proteome</keyword>
<comment type="caution">
    <text evidence="2">The sequence shown here is derived from an EMBL/GenBank/DDBJ whole genome shotgun (WGS) entry which is preliminary data.</text>
</comment>